<sequence length="133" mass="15076">MTKINIVLFNTFSDSLVNSKIYLNVKKYSLPTESFRRLYYALSLRRFCGSVSVFFPITMMVTGMVGNSLAMLLVYSAYRKKENKRKKSFLLCIGSLALTDLVGQLLTTPIVISVYRADLKWKRVDPSGTLCVP</sequence>
<feature type="transmembrane region" description="Helical" evidence="13">
    <location>
        <begin position="89"/>
        <end position="115"/>
    </location>
</feature>
<dbReference type="InterPro" id="IPR001244">
    <property type="entry name" value="Prostglndn_DP_rcpt"/>
</dbReference>
<evidence type="ECO:0000256" key="5">
    <source>
        <dbReference type="ARBA" id="ARBA00022989"/>
    </source>
</evidence>
<keyword evidence="10" id="KW-0807">Transducer</keyword>
<dbReference type="GO" id="GO:0007204">
    <property type="term" value="P:positive regulation of cytosolic calcium ion concentration"/>
    <property type="evidence" value="ECO:0007669"/>
    <property type="project" value="TreeGrafter"/>
</dbReference>
<organism evidence="14 15">
    <name type="scientific">Sinocyclocheilus anshuiensis</name>
    <dbReference type="NCBI Taxonomy" id="1608454"/>
    <lineage>
        <taxon>Eukaryota</taxon>
        <taxon>Metazoa</taxon>
        <taxon>Chordata</taxon>
        <taxon>Craniata</taxon>
        <taxon>Vertebrata</taxon>
        <taxon>Euteleostomi</taxon>
        <taxon>Actinopterygii</taxon>
        <taxon>Neopterygii</taxon>
        <taxon>Teleostei</taxon>
        <taxon>Ostariophysi</taxon>
        <taxon>Cypriniformes</taxon>
        <taxon>Cyprinidae</taxon>
        <taxon>Cyprininae</taxon>
        <taxon>Sinocyclocheilus</taxon>
    </lineage>
</organism>
<keyword evidence="4 13" id="KW-0812">Transmembrane</keyword>
<keyword evidence="15" id="KW-1185">Reference proteome</keyword>
<evidence type="ECO:0000256" key="12">
    <source>
        <dbReference type="ARBA" id="ARBA00046395"/>
    </source>
</evidence>
<dbReference type="SUPFAM" id="SSF81321">
    <property type="entry name" value="Family A G protein-coupled receptor-like"/>
    <property type="match status" value="1"/>
</dbReference>
<reference evidence="14" key="2">
    <citation type="submission" date="2025-09" db="UniProtKB">
        <authorList>
            <consortium name="Ensembl"/>
        </authorList>
    </citation>
    <scope>IDENTIFICATION</scope>
</reference>
<evidence type="ECO:0000256" key="3">
    <source>
        <dbReference type="ARBA" id="ARBA00022475"/>
    </source>
</evidence>
<accession>A0A671SS55</accession>
<evidence type="ECO:0000256" key="7">
    <source>
        <dbReference type="ARBA" id="ARBA00023136"/>
    </source>
</evidence>
<keyword evidence="7 13" id="KW-0472">Membrane</keyword>
<reference evidence="14" key="1">
    <citation type="submission" date="2025-08" db="UniProtKB">
        <authorList>
            <consortium name="Ensembl"/>
        </authorList>
    </citation>
    <scope>IDENTIFICATION</scope>
</reference>
<evidence type="ECO:0000256" key="4">
    <source>
        <dbReference type="ARBA" id="ARBA00022692"/>
    </source>
</evidence>
<comment type="subcellular location">
    <subcellularLocation>
        <location evidence="1">Cell membrane</location>
        <topology evidence="1">Multi-pass membrane protein</topology>
    </subcellularLocation>
</comment>
<dbReference type="PRINTS" id="PR00582">
    <property type="entry name" value="PRSTNOIDEP3R"/>
</dbReference>
<dbReference type="PRINTS" id="PR00428">
    <property type="entry name" value="PROSTAGLNDNR"/>
</dbReference>
<evidence type="ECO:0000256" key="11">
    <source>
        <dbReference type="ARBA" id="ARBA00031591"/>
    </source>
</evidence>
<dbReference type="AlphaFoldDB" id="A0A671SS55"/>
<evidence type="ECO:0000256" key="2">
    <source>
        <dbReference type="ARBA" id="ARBA00015397"/>
    </source>
</evidence>
<dbReference type="GO" id="GO:0007200">
    <property type="term" value="P:phospholipase C-activating G protein-coupled receptor signaling pathway"/>
    <property type="evidence" value="ECO:0007669"/>
    <property type="project" value="TreeGrafter"/>
</dbReference>
<dbReference type="GO" id="GO:0006954">
    <property type="term" value="P:inflammatory response"/>
    <property type="evidence" value="ECO:0007669"/>
    <property type="project" value="TreeGrafter"/>
</dbReference>
<evidence type="ECO:0000256" key="1">
    <source>
        <dbReference type="ARBA" id="ARBA00004651"/>
    </source>
</evidence>
<dbReference type="PRINTS" id="PR01788">
    <property type="entry name" value="PROSTANOIDR"/>
</dbReference>
<dbReference type="InterPro" id="IPR000265">
    <property type="entry name" value="Prostglndn_EP3_rcpt"/>
</dbReference>
<name>A0A671SS55_9TELE</name>
<comment type="subunit">
    <text evidence="12">Interacts (via C-terminus) with MKLN1.</text>
</comment>
<dbReference type="GO" id="GO:0005886">
    <property type="term" value="C:plasma membrane"/>
    <property type="evidence" value="ECO:0007669"/>
    <property type="project" value="UniProtKB-SubCell"/>
</dbReference>
<evidence type="ECO:0000256" key="6">
    <source>
        <dbReference type="ARBA" id="ARBA00023040"/>
    </source>
</evidence>
<evidence type="ECO:0000313" key="15">
    <source>
        <dbReference type="Proteomes" id="UP000472260"/>
    </source>
</evidence>
<feature type="transmembrane region" description="Helical" evidence="13">
    <location>
        <begin position="53"/>
        <end position="77"/>
    </location>
</feature>
<keyword evidence="9" id="KW-0325">Glycoprotein</keyword>
<dbReference type="InterPro" id="IPR008365">
    <property type="entry name" value="Prostanoid_rcpt"/>
</dbReference>
<dbReference type="Gene3D" id="1.20.1070.10">
    <property type="entry name" value="Rhodopsin 7-helix transmembrane proteins"/>
    <property type="match status" value="1"/>
</dbReference>
<dbReference type="PANTHER" id="PTHR11866">
    <property type="entry name" value="G-PROTEIN COUPLED RECEPTOR FAMILY 1 MEMBER"/>
    <property type="match status" value="1"/>
</dbReference>
<keyword evidence="5 13" id="KW-1133">Transmembrane helix</keyword>
<keyword evidence="6" id="KW-0297">G-protein coupled receptor</keyword>
<dbReference type="GO" id="GO:0007189">
    <property type="term" value="P:adenylate cyclase-activating G protein-coupled receptor signaling pathway"/>
    <property type="evidence" value="ECO:0007669"/>
    <property type="project" value="TreeGrafter"/>
</dbReference>
<evidence type="ECO:0000256" key="10">
    <source>
        <dbReference type="ARBA" id="ARBA00023224"/>
    </source>
</evidence>
<dbReference type="GO" id="GO:0004957">
    <property type="term" value="F:prostaglandin E receptor activity"/>
    <property type="evidence" value="ECO:0007669"/>
    <property type="project" value="InterPro"/>
</dbReference>
<keyword evidence="8" id="KW-0675">Receptor</keyword>
<evidence type="ECO:0000256" key="9">
    <source>
        <dbReference type="ARBA" id="ARBA00023180"/>
    </source>
</evidence>
<dbReference type="GO" id="GO:0060455">
    <property type="term" value="P:negative regulation of gastric acid secretion"/>
    <property type="evidence" value="ECO:0007669"/>
    <property type="project" value="TreeGrafter"/>
</dbReference>
<dbReference type="Ensembl" id="ENSSANT00000104985.1">
    <property type="protein sequence ID" value="ENSSANP00000098876.1"/>
    <property type="gene ID" value="ENSSANG00000048641.1"/>
</dbReference>
<evidence type="ECO:0000256" key="13">
    <source>
        <dbReference type="SAM" id="Phobius"/>
    </source>
</evidence>
<dbReference type="Proteomes" id="UP000472260">
    <property type="component" value="Unassembled WGS sequence"/>
</dbReference>
<keyword evidence="3" id="KW-1003">Cell membrane</keyword>
<protein>
    <recommendedName>
        <fullName evidence="2">Prostaglandin E2 receptor EP3 subtype</fullName>
    </recommendedName>
    <alternativeName>
        <fullName evidence="11">Prostanoid EP3 receptor</fullName>
    </alternativeName>
</protein>
<dbReference type="PANTHER" id="PTHR11866:SF10">
    <property type="entry name" value="PROSTAGLANDIN E2 RECEPTOR EP3 SUBTYPE"/>
    <property type="match status" value="1"/>
</dbReference>
<evidence type="ECO:0000313" key="14">
    <source>
        <dbReference type="Ensembl" id="ENSSANP00000098876.1"/>
    </source>
</evidence>
<dbReference type="GO" id="GO:0014827">
    <property type="term" value="P:intestine smooth muscle contraction"/>
    <property type="evidence" value="ECO:0007669"/>
    <property type="project" value="TreeGrafter"/>
</dbReference>
<proteinExistence type="predicted"/>
<evidence type="ECO:0000256" key="8">
    <source>
        <dbReference type="ARBA" id="ARBA00023170"/>
    </source>
</evidence>